<name>A0ACC2N3V8_9HYME</name>
<reference evidence="1" key="1">
    <citation type="submission" date="2023-04" db="EMBL/GenBank/DDBJ databases">
        <title>A chromosome-level genome assembly of the parasitoid wasp Eretmocerus hayati.</title>
        <authorList>
            <person name="Zhong Y."/>
            <person name="Liu S."/>
            <person name="Liu Y."/>
        </authorList>
    </citation>
    <scope>NUCLEOTIDE SEQUENCE</scope>
    <source>
        <strain evidence="1">ZJU_SS_LIU_2023</strain>
    </source>
</reference>
<accession>A0ACC2N3V8</accession>
<gene>
    <name evidence="1" type="ORF">QAD02_007315</name>
</gene>
<proteinExistence type="predicted"/>
<dbReference type="Proteomes" id="UP001239111">
    <property type="component" value="Chromosome 4"/>
</dbReference>
<protein>
    <submittedName>
        <fullName evidence="1">Uncharacterized protein</fullName>
    </submittedName>
</protein>
<comment type="caution">
    <text evidence="1">The sequence shown here is derived from an EMBL/GenBank/DDBJ whole genome shotgun (WGS) entry which is preliminary data.</text>
</comment>
<evidence type="ECO:0000313" key="2">
    <source>
        <dbReference type="Proteomes" id="UP001239111"/>
    </source>
</evidence>
<organism evidence="1 2">
    <name type="scientific">Eretmocerus hayati</name>
    <dbReference type="NCBI Taxonomy" id="131215"/>
    <lineage>
        <taxon>Eukaryota</taxon>
        <taxon>Metazoa</taxon>
        <taxon>Ecdysozoa</taxon>
        <taxon>Arthropoda</taxon>
        <taxon>Hexapoda</taxon>
        <taxon>Insecta</taxon>
        <taxon>Pterygota</taxon>
        <taxon>Neoptera</taxon>
        <taxon>Endopterygota</taxon>
        <taxon>Hymenoptera</taxon>
        <taxon>Apocrita</taxon>
        <taxon>Proctotrupomorpha</taxon>
        <taxon>Chalcidoidea</taxon>
        <taxon>Aphelinidae</taxon>
        <taxon>Aphelininae</taxon>
        <taxon>Eretmocerus</taxon>
    </lineage>
</organism>
<evidence type="ECO:0000313" key="1">
    <source>
        <dbReference type="EMBL" id="KAJ8665653.1"/>
    </source>
</evidence>
<keyword evidence="2" id="KW-1185">Reference proteome</keyword>
<dbReference type="EMBL" id="CM056744">
    <property type="protein sequence ID" value="KAJ8665653.1"/>
    <property type="molecule type" value="Genomic_DNA"/>
</dbReference>
<sequence length="623" mass="71212">MSQRKNEKVPTSKLNYRVESVRIMLFVQCVFEHDNKISIVPASYVRYDKNSRTHLQAKHKFDFDGNHKYQVKWYSCNSQGKKCDKTSCRHEFSEWPAKLKVLGETPIAVQRNAKELKRIKFVPAKLKKTTSESDSVVNQTQERCQELLQMQKRKDDVKLAASKHESRKQLDIWNARNPGHTSSAQRSLSNSWNISETCTIPQSSAGDLPLSTASTVNFFKDTSSNLSSQDKIHKMSKSFPKKSNCQVDNRPHFMDSHQDHGQVVTQSKHHVSISNESNSDGMETLQRMIDEEETRRLKKQNKKRKQVKGVNGNSGCSSPSILESHDISLATPHNSKSMNRLESSRSISPEINQSGTADSNAFYQCGGNSARASTSYPLSPSTSTHQSYVNRCTVQNEVYESNVAQSEQVHAEVHPIPTRLCPQENISLTTRSREPNEYMKRVQRLIKGYDFDPRSSGDGKRPPKRRSALVVNAITAYKDKSRPEYIDYRKRYKVAKGMTQLGQGVAVHPISLTVMEASVSPEKYLKSLVLHYFTKDELAQYSFEPEQVPQHCWIPGGSQPQQFPRNKLDLILSLYDDYLHKKFDDQHASERIRFLLKAVDDISRWMRRERQRLREAALLGDGV</sequence>